<keyword evidence="3" id="KW-1185">Reference proteome</keyword>
<accession>A0AAD1S052</accession>
<organism evidence="2 3">
    <name type="scientific">Pelobates cultripes</name>
    <name type="common">Western spadefoot toad</name>
    <dbReference type="NCBI Taxonomy" id="61616"/>
    <lineage>
        <taxon>Eukaryota</taxon>
        <taxon>Metazoa</taxon>
        <taxon>Chordata</taxon>
        <taxon>Craniata</taxon>
        <taxon>Vertebrata</taxon>
        <taxon>Euteleostomi</taxon>
        <taxon>Amphibia</taxon>
        <taxon>Batrachia</taxon>
        <taxon>Anura</taxon>
        <taxon>Pelobatoidea</taxon>
        <taxon>Pelobatidae</taxon>
        <taxon>Pelobates</taxon>
    </lineage>
</organism>
<sequence>MEELTVATLQELMAKKGQDPAGLKKHKLIAALVNLDQDGSQSSANDPPPPGLPAPQMPFNELSEWDPQPEHHPVHCGFTLPKGAASIVTNLGISSGTVRCPDLEIQQPPELGKLLPQVLSPPTSPLCKQPP</sequence>
<evidence type="ECO:0000313" key="2">
    <source>
        <dbReference type="EMBL" id="CAH2284031.1"/>
    </source>
</evidence>
<evidence type="ECO:0000256" key="1">
    <source>
        <dbReference type="SAM" id="MobiDB-lite"/>
    </source>
</evidence>
<protein>
    <submittedName>
        <fullName evidence="2">Uncharacterized protein</fullName>
    </submittedName>
</protein>
<dbReference type="AlphaFoldDB" id="A0AAD1S052"/>
<reference evidence="2" key="1">
    <citation type="submission" date="2022-03" db="EMBL/GenBank/DDBJ databases">
        <authorList>
            <person name="Alioto T."/>
            <person name="Alioto T."/>
            <person name="Gomez Garrido J."/>
        </authorList>
    </citation>
    <scope>NUCLEOTIDE SEQUENCE</scope>
</reference>
<dbReference type="EMBL" id="OW240915">
    <property type="protein sequence ID" value="CAH2284031.1"/>
    <property type="molecule type" value="Genomic_DNA"/>
</dbReference>
<dbReference type="Proteomes" id="UP001295444">
    <property type="component" value="Chromosome 04"/>
</dbReference>
<feature type="compositionally biased region" description="Pro residues" evidence="1">
    <location>
        <begin position="46"/>
        <end position="56"/>
    </location>
</feature>
<name>A0AAD1S052_PELCU</name>
<feature type="region of interest" description="Disordered" evidence="1">
    <location>
        <begin position="35"/>
        <end position="73"/>
    </location>
</feature>
<proteinExistence type="predicted"/>
<evidence type="ECO:0000313" key="3">
    <source>
        <dbReference type="Proteomes" id="UP001295444"/>
    </source>
</evidence>
<gene>
    <name evidence="2" type="ORF">PECUL_23A051885</name>
</gene>